<comment type="caution">
    <text evidence="2">The sequence shown here is derived from an EMBL/GenBank/DDBJ whole genome shotgun (WGS) entry which is preliminary data.</text>
</comment>
<proteinExistence type="predicted"/>
<keyword evidence="3" id="KW-1185">Reference proteome</keyword>
<feature type="compositionally biased region" description="Basic residues" evidence="1">
    <location>
        <begin position="314"/>
        <end position="327"/>
    </location>
</feature>
<accession>A0AAD2FYM3</accession>
<evidence type="ECO:0008006" key="4">
    <source>
        <dbReference type="Google" id="ProtNLM"/>
    </source>
</evidence>
<feature type="compositionally biased region" description="Low complexity" evidence="1">
    <location>
        <begin position="75"/>
        <end position="90"/>
    </location>
</feature>
<protein>
    <recommendedName>
        <fullName evidence="4">Bud22 domain-containing protein</fullName>
    </recommendedName>
</protein>
<feature type="region of interest" description="Disordered" evidence="1">
    <location>
        <begin position="1"/>
        <end position="126"/>
    </location>
</feature>
<organism evidence="2 3">
    <name type="scientific">Cylindrotheca closterium</name>
    <dbReference type="NCBI Taxonomy" id="2856"/>
    <lineage>
        <taxon>Eukaryota</taxon>
        <taxon>Sar</taxon>
        <taxon>Stramenopiles</taxon>
        <taxon>Ochrophyta</taxon>
        <taxon>Bacillariophyta</taxon>
        <taxon>Bacillariophyceae</taxon>
        <taxon>Bacillariophycidae</taxon>
        <taxon>Bacillariales</taxon>
        <taxon>Bacillariaceae</taxon>
        <taxon>Cylindrotheca</taxon>
    </lineage>
</organism>
<feature type="compositionally biased region" description="Basic and acidic residues" evidence="1">
    <location>
        <begin position="15"/>
        <end position="26"/>
    </location>
</feature>
<feature type="compositionally biased region" description="Low complexity" evidence="1">
    <location>
        <begin position="27"/>
        <end position="42"/>
    </location>
</feature>
<gene>
    <name evidence="2" type="ORF">CYCCA115_LOCUS16541</name>
</gene>
<evidence type="ECO:0000313" key="2">
    <source>
        <dbReference type="EMBL" id="CAJ1957090.1"/>
    </source>
</evidence>
<name>A0AAD2FYM3_9STRA</name>
<feature type="compositionally biased region" description="Basic residues" evidence="1">
    <location>
        <begin position="106"/>
        <end position="117"/>
    </location>
</feature>
<dbReference type="AlphaFoldDB" id="A0AAD2FYM3"/>
<feature type="compositionally biased region" description="Basic and acidic residues" evidence="1">
    <location>
        <begin position="96"/>
        <end position="105"/>
    </location>
</feature>
<evidence type="ECO:0000313" key="3">
    <source>
        <dbReference type="Proteomes" id="UP001295423"/>
    </source>
</evidence>
<feature type="region of interest" description="Disordered" evidence="1">
    <location>
        <begin position="314"/>
        <end position="421"/>
    </location>
</feature>
<feature type="compositionally biased region" description="Basic and acidic residues" evidence="1">
    <location>
        <begin position="328"/>
        <end position="352"/>
    </location>
</feature>
<sequence>MDKEPGFPQNSDDPEMPKEPESKESSEASSEALENSDNPEMSKAPESKESSKASSEALDNSDNPELSKALESKESSVASSEAPENSENQETLGGPEGKERPEAPKQKRVRQRPKKRRRDDGKERRIEIKKERFDKLLYQARKDIHKHAKQCRTFLVQKSIRKIKKQGENTASSSPSTKLQSIKELPVESVVEQAVRQLGLLHANPDPEAIFTPPEPLSPELKNQVHMILTHSRFQAVLEEWHKKVTEYRRWALNFDERAENRQNPKKAAIATTMRSKNQPISVFCSLNEDENAAEGNEVSPYGPGAYMEEVPIKKNRKGQRARRAKARAIEAKKEGKKYESLNWRSAEEKHAKQQSMEEEQPPREEENSHPSWAAKRNEPSGIAEFKGTKVKFGEESSGNNKSEPVAQNHPSWEAKKAQKSGIVAFQGTKITF</sequence>
<evidence type="ECO:0000256" key="1">
    <source>
        <dbReference type="SAM" id="MobiDB-lite"/>
    </source>
</evidence>
<dbReference type="EMBL" id="CAKOGP040001936">
    <property type="protein sequence ID" value="CAJ1957090.1"/>
    <property type="molecule type" value="Genomic_DNA"/>
</dbReference>
<reference evidence="2" key="1">
    <citation type="submission" date="2023-08" db="EMBL/GenBank/DDBJ databases">
        <authorList>
            <person name="Audoor S."/>
            <person name="Bilcke G."/>
        </authorList>
    </citation>
    <scope>NUCLEOTIDE SEQUENCE</scope>
</reference>
<dbReference type="Proteomes" id="UP001295423">
    <property type="component" value="Unassembled WGS sequence"/>
</dbReference>